<evidence type="ECO:0000313" key="2">
    <source>
        <dbReference type="Proteomes" id="UP000250235"/>
    </source>
</evidence>
<organism evidence="1 2">
    <name type="scientific">Dorcoceras hygrometricum</name>
    <dbReference type="NCBI Taxonomy" id="472368"/>
    <lineage>
        <taxon>Eukaryota</taxon>
        <taxon>Viridiplantae</taxon>
        <taxon>Streptophyta</taxon>
        <taxon>Embryophyta</taxon>
        <taxon>Tracheophyta</taxon>
        <taxon>Spermatophyta</taxon>
        <taxon>Magnoliopsida</taxon>
        <taxon>eudicotyledons</taxon>
        <taxon>Gunneridae</taxon>
        <taxon>Pentapetalae</taxon>
        <taxon>asterids</taxon>
        <taxon>lamiids</taxon>
        <taxon>Lamiales</taxon>
        <taxon>Gesneriaceae</taxon>
        <taxon>Didymocarpoideae</taxon>
        <taxon>Trichosporeae</taxon>
        <taxon>Loxocarpinae</taxon>
        <taxon>Dorcoceras</taxon>
    </lineage>
</organism>
<evidence type="ECO:0000313" key="1">
    <source>
        <dbReference type="EMBL" id="KZV41870.1"/>
    </source>
</evidence>
<dbReference type="EMBL" id="KQ999346">
    <property type="protein sequence ID" value="KZV41870.1"/>
    <property type="molecule type" value="Genomic_DNA"/>
</dbReference>
<accession>A0A2Z7CB43</accession>
<keyword evidence="2" id="KW-1185">Reference proteome</keyword>
<proteinExistence type="predicted"/>
<gene>
    <name evidence="1" type="ORF">F511_32170</name>
</gene>
<dbReference type="Proteomes" id="UP000250235">
    <property type="component" value="Unassembled WGS sequence"/>
</dbReference>
<dbReference type="AlphaFoldDB" id="A0A2Z7CB43"/>
<name>A0A2Z7CB43_9LAMI</name>
<protein>
    <submittedName>
        <fullName evidence="1">Uncharacterized protein</fullName>
    </submittedName>
</protein>
<reference evidence="1 2" key="1">
    <citation type="journal article" date="2015" name="Proc. Natl. Acad. Sci. U.S.A.">
        <title>The resurrection genome of Boea hygrometrica: A blueprint for survival of dehydration.</title>
        <authorList>
            <person name="Xiao L."/>
            <person name="Yang G."/>
            <person name="Zhang L."/>
            <person name="Yang X."/>
            <person name="Zhao S."/>
            <person name="Ji Z."/>
            <person name="Zhou Q."/>
            <person name="Hu M."/>
            <person name="Wang Y."/>
            <person name="Chen M."/>
            <person name="Xu Y."/>
            <person name="Jin H."/>
            <person name="Xiao X."/>
            <person name="Hu G."/>
            <person name="Bao F."/>
            <person name="Hu Y."/>
            <person name="Wan P."/>
            <person name="Li L."/>
            <person name="Deng X."/>
            <person name="Kuang T."/>
            <person name="Xiang C."/>
            <person name="Zhu J.K."/>
            <person name="Oliver M.J."/>
            <person name="He Y."/>
        </authorList>
    </citation>
    <scope>NUCLEOTIDE SEQUENCE [LARGE SCALE GENOMIC DNA]</scope>
    <source>
        <strain evidence="2">cv. XS01</strain>
    </source>
</reference>
<sequence>MNSRSLESVAQDLESAMMTSTVMSSLSAVVKRSARSGISDYDISSDVITISSCEEKRKIWISDVEFSSDITISRKIQ</sequence>